<evidence type="ECO:0000256" key="3">
    <source>
        <dbReference type="ARBA" id="ARBA00022490"/>
    </source>
</evidence>
<keyword evidence="5 12" id="KW-0489">Methyltransferase</keyword>
<keyword evidence="8 12" id="KW-0819">tRNA processing</keyword>
<dbReference type="InterPro" id="IPR013785">
    <property type="entry name" value="Aldolase_TIM"/>
</dbReference>
<dbReference type="FunFam" id="3.20.20.70:FF:000014">
    <property type="entry name" value="Probable dual-specificity RNA methyltransferase RlmN"/>
    <property type="match status" value="1"/>
</dbReference>
<sequence>MELNRLYIDELEELIKEYGEQSYRATQLFAFLHSQKRGDIENSNLPKSLKTKLQENCTLRKIKILEEFQSQKDETKKLLFELDDLNIVEGVLMKYKHGYSQCISTQVGCRMGCVFCASTKEGLIRNLTASEMLSQIYEVENKYGIIVSNVILMGSGEPLDNYDEVLRFLKILHHEKGKNLSYRNMTISTCGISDKIYELADENLPITLAISLHTTNNISRDSLMPINKRYNLESIIESCKYYSDKTKSRITFEYTLIHGENDLDKNAYELKELLKGLKSHINLIPLNPIEEYSGKKPNQKDIKNFMKKLEALSLNVTIRRELGSDINAACGQLRRDYKRGGSNEFCCSNKSGVC</sequence>
<dbReference type="GO" id="GO:0070475">
    <property type="term" value="P:rRNA base methylation"/>
    <property type="evidence" value="ECO:0007669"/>
    <property type="project" value="UniProtKB-UniRule"/>
</dbReference>
<keyword evidence="11 12" id="KW-0411">Iron-sulfur</keyword>
<evidence type="ECO:0000313" key="15">
    <source>
        <dbReference type="Proteomes" id="UP000288812"/>
    </source>
</evidence>
<dbReference type="GO" id="GO:0070040">
    <property type="term" value="F:rRNA (adenine(2503)-C2-)-methyltransferase activity"/>
    <property type="evidence" value="ECO:0007669"/>
    <property type="project" value="UniProtKB-UniRule"/>
</dbReference>
<dbReference type="GO" id="GO:0019843">
    <property type="term" value="F:rRNA binding"/>
    <property type="evidence" value="ECO:0007669"/>
    <property type="project" value="UniProtKB-UniRule"/>
</dbReference>
<dbReference type="Gene3D" id="3.20.20.70">
    <property type="entry name" value="Aldolase class I"/>
    <property type="match status" value="1"/>
</dbReference>
<dbReference type="Pfam" id="PF04055">
    <property type="entry name" value="Radical_SAM"/>
    <property type="match status" value="1"/>
</dbReference>
<dbReference type="SFLD" id="SFLDG01062">
    <property type="entry name" value="methyltransferase_(Class_A)"/>
    <property type="match status" value="1"/>
</dbReference>
<dbReference type="GO" id="GO:0002935">
    <property type="term" value="F:tRNA (adenine(37)-C2)-methyltransferase activity"/>
    <property type="evidence" value="ECO:0007669"/>
    <property type="project" value="UniProtKB-UniRule"/>
</dbReference>
<feature type="binding site" evidence="12">
    <location>
        <position position="113"/>
    </location>
    <ligand>
        <name>[4Fe-4S] cluster</name>
        <dbReference type="ChEBI" id="CHEBI:49883"/>
        <note>4Fe-4S-S-AdoMet</note>
    </ligand>
</feature>
<keyword evidence="15" id="KW-1185">Reference proteome</keyword>
<dbReference type="InterPro" id="IPR040072">
    <property type="entry name" value="Methyltransferase_A"/>
</dbReference>
<gene>
    <name evidence="12 14" type="primary">rlmN</name>
    <name evidence="14" type="ORF">EF514_05420</name>
</gene>
<comment type="caution">
    <text evidence="14">The sequence shown here is derived from an EMBL/GenBank/DDBJ whole genome shotgun (WGS) entry which is preliminary data.</text>
</comment>
<dbReference type="GO" id="GO:0051539">
    <property type="term" value="F:4 iron, 4 sulfur cluster binding"/>
    <property type="evidence" value="ECO:0007669"/>
    <property type="project" value="UniProtKB-UniRule"/>
</dbReference>
<dbReference type="GO" id="GO:0030488">
    <property type="term" value="P:tRNA methylation"/>
    <property type="evidence" value="ECO:0007669"/>
    <property type="project" value="UniProtKB-UniRule"/>
</dbReference>
<evidence type="ECO:0000313" key="14">
    <source>
        <dbReference type="EMBL" id="RVU54760.1"/>
    </source>
</evidence>
<dbReference type="RefSeq" id="WP_127724413.1">
    <property type="nucleotide sequence ID" value="NZ_RLIH01000006.1"/>
</dbReference>
<keyword evidence="7 12" id="KW-0949">S-adenosyl-L-methionine</keyword>
<evidence type="ECO:0000256" key="5">
    <source>
        <dbReference type="ARBA" id="ARBA00022603"/>
    </source>
</evidence>
<evidence type="ECO:0000256" key="10">
    <source>
        <dbReference type="ARBA" id="ARBA00023004"/>
    </source>
</evidence>
<dbReference type="HAMAP" id="MF_01849">
    <property type="entry name" value="RNA_methyltr_RlmN"/>
    <property type="match status" value="1"/>
</dbReference>
<dbReference type="InterPro" id="IPR048641">
    <property type="entry name" value="RlmN_N"/>
</dbReference>
<evidence type="ECO:0000256" key="7">
    <source>
        <dbReference type="ARBA" id="ARBA00022691"/>
    </source>
</evidence>
<dbReference type="Proteomes" id="UP000288812">
    <property type="component" value="Unassembled WGS sequence"/>
</dbReference>
<feature type="binding site" evidence="12">
    <location>
        <position position="287"/>
    </location>
    <ligand>
        <name>S-adenosyl-L-methionine</name>
        <dbReference type="ChEBI" id="CHEBI:59789"/>
    </ligand>
</feature>
<evidence type="ECO:0000256" key="8">
    <source>
        <dbReference type="ARBA" id="ARBA00022694"/>
    </source>
</evidence>
<keyword evidence="10 12" id="KW-0408">Iron</keyword>
<dbReference type="Pfam" id="PF21016">
    <property type="entry name" value="RlmN_N"/>
    <property type="match status" value="1"/>
</dbReference>
<dbReference type="GO" id="GO:0046872">
    <property type="term" value="F:metal ion binding"/>
    <property type="evidence" value="ECO:0007669"/>
    <property type="project" value="UniProtKB-KW"/>
</dbReference>
<dbReference type="EC" id="2.1.1.192" evidence="12"/>
<dbReference type="PANTHER" id="PTHR30544">
    <property type="entry name" value="23S RRNA METHYLTRANSFERASE"/>
    <property type="match status" value="1"/>
</dbReference>
<dbReference type="SFLD" id="SFLDS00029">
    <property type="entry name" value="Radical_SAM"/>
    <property type="match status" value="1"/>
</dbReference>
<dbReference type="PROSITE" id="PS51918">
    <property type="entry name" value="RADICAL_SAM"/>
    <property type="match status" value="1"/>
</dbReference>
<comment type="caution">
    <text evidence="12">Lacks conserved residue(s) required for the propagation of feature annotation.</text>
</comment>
<dbReference type="InterPro" id="IPR058240">
    <property type="entry name" value="rSAM_sf"/>
</dbReference>
<feature type="active site" description="S-methylcysteine intermediate" evidence="12">
    <location>
        <position position="330"/>
    </location>
</feature>
<evidence type="ECO:0000256" key="11">
    <source>
        <dbReference type="ARBA" id="ARBA00023014"/>
    </source>
</evidence>
<evidence type="ECO:0000256" key="1">
    <source>
        <dbReference type="ARBA" id="ARBA00004496"/>
    </source>
</evidence>
<name>A0A437S6V0_9FIRM</name>
<keyword evidence="3 12" id="KW-0963">Cytoplasm</keyword>
<dbReference type="SFLD" id="SFLDF00275">
    <property type="entry name" value="adenosine_C2_methyltransferase"/>
    <property type="match status" value="1"/>
</dbReference>
<keyword evidence="12" id="KW-1015">Disulfide bond</keyword>
<keyword evidence="6 12" id="KW-0808">Transferase</keyword>
<dbReference type="InterPro" id="IPR027492">
    <property type="entry name" value="RNA_MTrfase_RlmN"/>
</dbReference>
<keyword evidence="2 12" id="KW-0004">4Fe-4S</keyword>
<evidence type="ECO:0000256" key="4">
    <source>
        <dbReference type="ARBA" id="ARBA00022552"/>
    </source>
</evidence>
<evidence type="ECO:0000256" key="9">
    <source>
        <dbReference type="ARBA" id="ARBA00022723"/>
    </source>
</evidence>
<keyword evidence="9 12" id="KW-0479">Metal-binding</keyword>
<dbReference type="PANTHER" id="PTHR30544:SF5">
    <property type="entry name" value="RADICAL SAM CORE DOMAIN-CONTAINING PROTEIN"/>
    <property type="match status" value="1"/>
</dbReference>
<dbReference type="EMBL" id="RLIH01000006">
    <property type="protein sequence ID" value="RVU54760.1"/>
    <property type="molecule type" value="Genomic_DNA"/>
</dbReference>
<evidence type="ECO:0000256" key="12">
    <source>
        <dbReference type="HAMAP-Rule" id="MF_01849"/>
    </source>
</evidence>
<comment type="subcellular location">
    <subcellularLocation>
        <location evidence="1 12">Cytoplasm</location>
    </subcellularLocation>
</comment>
<dbReference type="SUPFAM" id="SSF102114">
    <property type="entry name" value="Radical SAM enzymes"/>
    <property type="match status" value="1"/>
</dbReference>
<dbReference type="CDD" id="cd01335">
    <property type="entry name" value="Radical_SAM"/>
    <property type="match status" value="1"/>
</dbReference>
<evidence type="ECO:0000256" key="6">
    <source>
        <dbReference type="ARBA" id="ARBA00022679"/>
    </source>
</evidence>
<protein>
    <recommendedName>
        <fullName evidence="12">Probable dual-specificity RNA methyltransferase RlmN</fullName>
        <ecNumber evidence="12">2.1.1.192</ecNumber>
    </recommendedName>
    <alternativeName>
        <fullName evidence="12">23S rRNA (adenine(2503)-C(2))-methyltransferase</fullName>
    </alternativeName>
    <alternativeName>
        <fullName evidence="12">23S rRNA m2A2503 methyltransferase</fullName>
    </alternativeName>
    <alternativeName>
        <fullName evidence="12">Ribosomal RNA large subunit methyltransferase N</fullName>
    </alternativeName>
    <alternativeName>
        <fullName evidence="12">tRNA (adenine(37)-C(2))-methyltransferase</fullName>
    </alternativeName>
    <alternativeName>
        <fullName evidence="12">tRNA m2A37 methyltransferase</fullName>
    </alternativeName>
</protein>
<evidence type="ECO:0000256" key="2">
    <source>
        <dbReference type="ARBA" id="ARBA00022485"/>
    </source>
</evidence>
<comment type="miscellaneous">
    <text evidence="12">Reaction proceeds by a ping-pong mechanism involving intermediate methylation of a conserved cysteine residue.</text>
</comment>
<feature type="binding site" evidence="12">
    <location>
        <position position="109"/>
    </location>
    <ligand>
        <name>[4Fe-4S] cluster</name>
        <dbReference type="ChEBI" id="CHEBI:49883"/>
        <note>4Fe-4S-S-AdoMet</note>
    </ligand>
</feature>
<keyword evidence="4 12" id="KW-0698">rRNA processing</keyword>
<proteinExistence type="inferred from homology"/>
<feature type="binding site" evidence="12">
    <location>
        <position position="188"/>
    </location>
    <ligand>
        <name>S-adenosyl-L-methionine</name>
        <dbReference type="ChEBI" id="CHEBI:59789"/>
    </ligand>
</feature>
<dbReference type="GO" id="GO:0000049">
    <property type="term" value="F:tRNA binding"/>
    <property type="evidence" value="ECO:0007669"/>
    <property type="project" value="UniProtKB-UniRule"/>
</dbReference>
<feature type="domain" description="Radical SAM core" evidence="13">
    <location>
        <begin position="95"/>
        <end position="325"/>
    </location>
</feature>
<comment type="similarity">
    <text evidence="12">Belongs to the radical SAM superfamily. RlmN family.</text>
</comment>
<feature type="binding site" evidence="12">
    <location>
        <position position="116"/>
    </location>
    <ligand>
        <name>[4Fe-4S] cluster</name>
        <dbReference type="ChEBI" id="CHEBI:49883"/>
        <note>4Fe-4S-S-AdoMet</note>
    </ligand>
</feature>
<feature type="binding site" evidence="12">
    <location>
        <begin position="211"/>
        <end position="213"/>
    </location>
    <ligand>
        <name>S-adenosyl-L-methionine</name>
        <dbReference type="ChEBI" id="CHEBI:59789"/>
    </ligand>
</feature>
<dbReference type="AlphaFoldDB" id="A0A437S6V0"/>
<dbReference type="PIRSF" id="PIRSF006004">
    <property type="entry name" value="CHP00048"/>
    <property type="match status" value="1"/>
</dbReference>
<dbReference type="GO" id="GO:0005737">
    <property type="term" value="C:cytoplasm"/>
    <property type="evidence" value="ECO:0007669"/>
    <property type="project" value="UniProtKB-SubCell"/>
</dbReference>
<comment type="cofactor">
    <cofactor evidence="12">
        <name>[4Fe-4S] cluster</name>
        <dbReference type="ChEBI" id="CHEBI:49883"/>
    </cofactor>
    <text evidence="12">Binds 1 [4Fe-4S] cluster. The cluster is coordinated with 3 cysteines and an exchangeable S-adenosyl-L-methionine.</text>
</comment>
<reference evidence="14 15" key="1">
    <citation type="submission" date="2018-11" db="EMBL/GenBank/DDBJ databases">
        <title>Genome sequencing and assembly of Anaerosphaera sp. nov., GS7-6-2.</title>
        <authorList>
            <person name="Rettenmaier R."/>
            <person name="Liebl W."/>
            <person name="Zverlov V."/>
        </authorList>
    </citation>
    <scope>NUCLEOTIDE SEQUENCE [LARGE SCALE GENOMIC DNA]</scope>
    <source>
        <strain evidence="14 15">GS7-6-2</strain>
    </source>
</reference>
<comment type="function">
    <text evidence="12">Specifically methylates position 2 of adenine 2503 in 23S rRNA and position 2 of adenine 37 in tRNAs.</text>
</comment>
<dbReference type="InterPro" id="IPR007197">
    <property type="entry name" value="rSAM"/>
</dbReference>
<feature type="active site" description="Proton acceptor" evidence="12">
    <location>
        <position position="89"/>
    </location>
</feature>
<evidence type="ECO:0000259" key="13">
    <source>
        <dbReference type="PROSITE" id="PS51918"/>
    </source>
</evidence>
<dbReference type="Gene3D" id="1.10.150.530">
    <property type="match status" value="1"/>
</dbReference>
<comment type="catalytic activity">
    <reaction evidence="12">
        <text>adenosine(2503) in 23S rRNA + 2 reduced [2Fe-2S]-[ferredoxin] + 2 S-adenosyl-L-methionine = 2-methyladenosine(2503) in 23S rRNA + 5'-deoxyadenosine + L-methionine + 2 oxidized [2Fe-2S]-[ferredoxin] + S-adenosyl-L-homocysteine</text>
        <dbReference type="Rhea" id="RHEA:42916"/>
        <dbReference type="Rhea" id="RHEA-COMP:10000"/>
        <dbReference type="Rhea" id="RHEA-COMP:10001"/>
        <dbReference type="Rhea" id="RHEA-COMP:10152"/>
        <dbReference type="Rhea" id="RHEA-COMP:10282"/>
        <dbReference type="ChEBI" id="CHEBI:17319"/>
        <dbReference type="ChEBI" id="CHEBI:33737"/>
        <dbReference type="ChEBI" id="CHEBI:33738"/>
        <dbReference type="ChEBI" id="CHEBI:57844"/>
        <dbReference type="ChEBI" id="CHEBI:57856"/>
        <dbReference type="ChEBI" id="CHEBI:59789"/>
        <dbReference type="ChEBI" id="CHEBI:74411"/>
        <dbReference type="ChEBI" id="CHEBI:74497"/>
        <dbReference type="EC" id="2.1.1.192"/>
    </reaction>
</comment>
<organism evidence="14 15">
    <name type="scientific">Anaerosphaera multitolerans</name>
    <dbReference type="NCBI Taxonomy" id="2487351"/>
    <lineage>
        <taxon>Bacteria</taxon>
        <taxon>Bacillati</taxon>
        <taxon>Bacillota</taxon>
        <taxon>Tissierellia</taxon>
        <taxon>Tissierellales</taxon>
        <taxon>Peptoniphilaceae</taxon>
        <taxon>Anaerosphaera</taxon>
    </lineage>
</organism>
<dbReference type="InterPro" id="IPR004383">
    <property type="entry name" value="rRNA_lsu_MTrfase_RlmN/Cfr"/>
</dbReference>
<dbReference type="NCBIfam" id="TIGR00048">
    <property type="entry name" value="rRNA_mod_RlmN"/>
    <property type="match status" value="1"/>
</dbReference>
<feature type="binding site" evidence="12">
    <location>
        <begin position="156"/>
        <end position="157"/>
    </location>
    <ligand>
        <name>S-adenosyl-L-methionine</name>
        <dbReference type="ChEBI" id="CHEBI:59789"/>
    </ligand>
</feature>
<dbReference type="OrthoDB" id="9793973at2"/>
<comment type="catalytic activity">
    <reaction evidence="12">
        <text>adenosine(37) in tRNA + 2 reduced [2Fe-2S]-[ferredoxin] + 2 S-adenosyl-L-methionine = 2-methyladenosine(37) in tRNA + 5'-deoxyadenosine + L-methionine + 2 oxidized [2Fe-2S]-[ferredoxin] + S-adenosyl-L-homocysteine</text>
        <dbReference type="Rhea" id="RHEA:43332"/>
        <dbReference type="Rhea" id="RHEA-COMP:10000"/>
        <dbReference type="Rhea" id="RHEA-COMP:10001"/>
        <dbReference type="Rhea" id="RHEA-COMP:10162"/>
        <dbReference type="Rhea" id="RHEA-COMP:10485"/>
        <dbReference type="ChEBI" id="CHEBI:17319"/>
        <dbReference type="ChEBI" id="CHEBI:33737"/>
        <dbReference type="ChEBI" id="CHEBI:33738"/>
        <dbReference type="ChEBI" id="CHEBI:57844"/>
        <dbReference type="ChEBI" id="CHEBI:57856"/>
        <dbReference type="ChEBI" id="CHEBI:59789"/>
        <dbReference type="ChEBI" id="CHEBI:74411"/>
        <dbReference type="ChEBI" id="CHEBI:74497"/>
        <dbReference type="EC" id="2.1.1.192"/>
    </reaction>
</comment>
<accession>A0A437S6V0</accession>